<dbReference type="GeneID" id="64968955"/>
<gene>
    <name evidence="3" type="ORF">APUU_11778S</name>
</gene>
<feature type="compositionally biased region" description="Low complexity" evidence="2">
    <location>
        <begin position="658"/>
        <end position="672"/>
    </location>
</feature>
<evidence type="ECO:0000313" key="4">
    <source>
        <dbReference type="Proteomes" id="UP000654913"/>
    </source>
</evidence>
<evidence type="ECO:0000256" key="2">
    <source>
        <dbReference type="SAM" id="MobiDB-lite"/>
    </source>
</evidence>
<reference evidence="3" key="2">
    <citation type="submission" date="2021-02" db="EMBL/GenBank/DDBJ databases">
        <title>Aspergillus puulaauensis MK2 genome sequence.</title>
        <authorList>
            <person name="Futagami T."/>
            <person name="Mori K."/>
            <person name="Kadooka C."/>
            <person name="Tanaka T."/>
        </authorList>
    </citation>
    <scope>NUCLEOTIDE SEQUENCE</scope>
    <source>
        <strain evidence="3">MK2</strain>
    </source>
</reference>
<dbReference type="RefSeq" id="XP_041551144.1">
    <property type="nucleotide sequence ID" value="XM_041697905.1"/>
</dbReference>
<organism evidence="3 4">
    <name type="scientific">Aspergillus puulaauensis</name>
    <dbReference type="NCBI Taxonomy" id="1220207"/>
    <lineage>
        <taxon>Eukaryota</taxon>
        <taxon>Fungi</taxon>
        <taxon>Dikarya</taxon>
        <taxon>Ascomycota</taxon>
        <taxon>Pezizomycotina</taxon>
        <taxon>Eurotiomycetes</taxon>
        <taxon>Eurotiomycetidae</taxon>
        <taxon>Eurotiales</taxon>
        <taxon>Aspergillaceae</taxon>
        <taxon>Aspergillus</taxon>
    </lineage>
</organism>
<dbReference type="Proteomes" id="UP000654913">
    <property type="component" value="Chromosome 1"/>
</dbReference>
<feature type="region of interest" description="Disordered" evidence="2">
    <location>
        <begin position="74"/>
        <end position="93"/>
    </location>
</feature>
<dbReference type="EMBL" id="AP024443">
    <property type="protein sequence ID" value="BCS18950.1"/>
    <property type="molecule type" value="Genomic_DNA"/>
</dbReference>
<dbReference type="KEGG" id="apuu:APUU_11778S"/>
<protein>
    <recommendedName>
        <fullName evidence="5">Paramyosin</fullName>
    </recommendedName>
</protein>
<evidence type="ECO:0008006" key="5">
    <source>
        <dbReference type="Google" id="ProtNLM"/>
    </source>
</evidence>
<accession>A0A7R7XCV5</accession>
<reference evidence="3" key="1">
    <citation type="submission" date="2021-01" db="EMBL/GenBank/DDBJ databases">
        <authorList>
            <consortium name="Aspergillus puulaauensis MK2 genome sequencing consortium"/>
            <person name="Kazuki M."/>
            <person name="Futagami T."/>
        </authorList>
    </citation>
    <scope>NUCLEOTIDE SEQUENCE</scope>
    <source>
        <strain evidence="3">MK2</strain>
    </source>
</reference>
<feature type="coiled-coil region" evidence="1">
    <location>
        <begin position="523"/>
        <end position="550"/>
    </location>
</feature>
<sequence length="715" mass="80931">MDVNPAVSRDPRLANRGSRPSLPARPSYHEAPQRPPTGPRGYSAPDIQHNAPGDPFIRSITDLVQTAVSTAMDRAERERIQKKRTQTEDQYRKSKNHMAFPSTIEFFSHSRNEEGLLLASIEEKIRSQESNYQRLASDLRNKWVESTKPQDSKTDEIVSQLQRDLKLANNRISALHGDIAQLTSRDTSRDAEFKTLQEALGNQQNSFAGYTNSWALLKKDMDDCSARVKQLEENTERPVDGLMPDTKMAVDAISAQLKGIHQRAANWDEKIKFLSSSFQTLSKIPDQVNQNLKDQQEKLGHAGQTTHPNLDKAVLSLNNKLEELQLIQSTKDELVLTDMEELRKSLKKTEQDQERLTVSVQETLLRTPREPLDPKVDALIAEVRKWHSVLEPINMALHSLESRYNSLSTEPIVQSMVRAMQEMYPSVDQILRELQGHRRVLDGELPLLHKKIEQLESKGPTSTVPHEELNSIKAKTNDLSQSVGTLLERYQWLNQEEIRGMQTRLESLAEKQTSSESVFQENQTAAQEMLQEMARERESLSNRLTSLHDAFEKLNSDHTQEKLGATGNEESQRTLELRIAALEKSTVHSYEKLKGQFERIKKTVQLPGPSSENGSSQGDSTPATKMPPPPRPDLVDGHLGMKIKRARPSSLSGDERSPAPSSSSHSRDSTGSPMTALEGVRKKKREKKKRRRLESEGEAHAQARPPINREYDEDY</sequence>
<feature type="compositionally biased region" description="Polar residues" evidence="2">
    <location>
        <begin position="608"/>
        <end position="623"/>
    </location>
</feature>
<proteinExistence type="predicted"/>
<feature type="region of interest" description="Disordered" evidence="2">
    <location>
        <begin position="1"/>
        <end position="55"/>
    </location>
</feature>
<dbReference type="OrthoDB" id="3438382at2759"/>
<keyword evidence="4" id="KW-1185">Reference proteome</keyword>
<keyword evidence="1" id="KW-0175">Coiled coil</keyword>
<dbReference type="AlphaFoldDB" id="A0A7R7XCV5"/>
<evidence type="ECO:0000313" key="3">
    <source>
        <dbReference type="EMBL" id="BCS18950.1"/>
    </source>
</evidence>
<name>A0A7R7XCV5_9EURO</name>
<feature type="compositionally biased region" description="Basic residues" evidence="2">
    <location>
        <begin position="681"/>
        <end position="692"/>
    </location>
</feature>
<feature type="region of interest" description="Disordered" evidence="2">
    <location>
        <begin position="603"/>
        <end position="715"/>
    </location>
</feature>
<evidence type="ECO:0000256" key="1">
    <source>
        <dbReference type="SAM" id="Coils"/>
    </source>
</evidence>
<dbReference type="Gene3D" id="1.20.5.340">
    <property type="match status" value="1"/>
</dbReference>
<feature type="compositionally biased region" description="Basic and acidic residues" evidence="2">
    <location>
        <begin position="74"/>
        <end position="92"/>
    </location>
</feature>
<feature type="coiled-coil region" evidence="1">
    <location>
        <begin position="118"/>
        <end position="178"/>
    </location>
</feature>